<keyword evidence="1" id="KW-0812">Transmembrane</keyword>
<organism evidence="2 3">
    <name type="scientific">Paraburkholderia saeva</name>
    <dbReference type="NCBI Taxonomy" id="2777537"/>
    <lineage>
        <taxon>Bacteria</taxon>
        <taxon>Pseudomonadati</taxon>
        <taxon>Pseudomonadota</taxon>
        <taxon>Betaproteobacteria</taxon>
        <taxon>Burkholderiales</taxon>
        <taxon>Burkholderiaceae</taxon>
        <taxon>Paraburkholderia</taxon>
    </lineage>
</organism>
<feature type="transmembrane region" description="Helical" evidence="1">
    <location>
        <begin position="6"/>
        <end position="24"/>
    </location>
</feature>
<dbReference type="RefSeq" id="WP_228874960.1">
    <property type="nucleotide sequence ID" value="NZ_CAJQYX010000022.1"/>
</dbReference>
<dbReference type="Proteomes" id="UP000789704">
    <property type="component" value="Unassembled WGS sequence"/>
</dbReference>
<proteinExistence type="predicted"/>
<comment type="caution">
    <text evidence="2">The sequence shown here is derived from an EMBL/GenBank/DDBJ whole genome shotgun (WGS) entry which is preliminary data.</text>
</comment>
<sequence length="59" mass="6154">MNVHLHNADIVMMIALALLGALVLAVRFKPASWKGIVVEAIAANLAAVAAVIAFEMLVA</sequence>
<evidence type="ECO:0000313" key="3">
    <source>
        <dbReference type="Proteomes" id="UP000789704"/>
    </source>
</evidence>
<keyword evidence="1" id="KW-1133">Transmembrane helix</keyword>
<feature type="transmembrane region" description="Helical" evidence="1">
    <location>
        <begin position="36"/>
        <end position="58"/>
    </location>
</feature>
<keyword evidence="1" id="KW-0472">Membrane</keyword>
<gene>
    <name evidence="2" type="ORF">LMG31841_00908</name>
</gene>
<reference evidence="2" key="1">
    <citation type="submission" date="2021-04" db="EMBL/GenBank/DDBJ databases">
        <authorList>
            <person name="Vanwijnsberghe S."/>
        </authorList>
    </citation>
    <scope>NUCLEOTIDE SEQUENCE</scope>
    <source>
        <strain evidence="2">LMG 31841</strain>
    </source>
</reference>
<dbReference type="AlphaFoldDB" id="A0A9N8RTG2"/>
<dbReference type="EMBL" id="CAJQZC010000002">
    <property type="protein sequence ID" value="CAG4889838.1"/>
    <property type="molecule type" value="Genomic_DNA"/>
</dbReference>
<protein>
    <submittedName>
        <fullName evidence="2">Uncharacterized protein</fullName>
    </submittedName>
</protein>
<evidence type="ECO:0000256" key="1">
    <source>
        <dbReference type="SAM" id="Phobius"/>
    </source>
</evidence>
<keyword evidence="3" id="KW-1185">Reference proteome</keyword>
<accession>A0A9N8RTG2</accession>
<name>A0A9N8RTG2_9BURK</name>
<evidence type="ECO:0000313" key="2">
    <source>
        <dbReference type="EMBL" id="CAG4889838.1"/>
    </source>
</evidence>